<evidence type="ECO:0000256" key="1">
    <source>
        <dbReference type="ARBA" id="ARBA00004496"/>
    </source>
</evidence>
<evidence type="ECO:0000256" key="5">
    <source>
        <dbReference type="ARBA" id="ARBA00024341"/>
    </source>
</evidence>
<keyword evidence="3" id="KW-0677">Repeat</keyword>
<feature type="compositionally biased region" description="Polar residues" evidence="8">
    <location>
        <begin position="535"/>
        <end position="544"/>
    </location>
</feature>
<comment type="similarity">
    <text evidence="5">Belongs to the IQD family.</text>
</comment>
<feature type="compositionally biased region" description="Polar residues" evidence="8">
    <location>
        <begin position="463"/>
        <end position="492"/>
    </location>
</feature>
<dbReference type="Pfam" id="PF00612">
    <property type="entry name" value="IQ"/>
    <property type="match status" value="1"/>
</dbReference>
<keyword evidence="4" id="KW-0112">Calmodulin-binding</keyword>
<dbReference type="AlphaFoldDB" id="A0ABD1YRG1"/>
<name>A0ABD1YRG1_9MARC</name>
<feature type="domain" description="DUF4005" evidence="9">
    <location>
        <begin position="483"/>
        <end position="540"/>
    </location>
</feature>
<comment type="subunit">
    <text evidence="6">Binds to multiple calmodulin (CaM) in the presence of Ca(2+) and CaM-like proteins.</text>
</comment>
<feature type="region of interest" description="Disordered" evidence="8">
    <location>
        <begin position="1"/>
        <end position="61"/>
    </location>
</feature>
<dbReference type="InterPro" id="IPR027417">
    <property type="entry name" value="P-loop_NTPase"/>
</dbReference>
<proteinExistence type="inferred from homology"/>
<feature type="region of interest" description="Disordered" evidence="8">
    <location>
        <begin position="215"/>
        <end position="234"/>
    </location>
</feature>
<evidence type="ECO:0000313" key="11">
    <source>
        <dbReference type="Proteomes" id="UP001605036"/>
    </source>
</evidence>
<protein>
    <recommendedName>
        <fullName evidence="9">DUF4005 domain-containing protein</fullName>
    </recommendedName>
</protein>
<keyword evidence="11" id="KW-1185">Reference proteome</keyword>
<dbReference type="SUPFAM" id="SSF52540">
    <property type="entry name" value="P-loop containing nucleoside triphosphate hydrolases"/>
    <property type="match status" value="1"/>
</dbReference>
<keyword evidence="2" id="KW-0963">Cytoplasm</keyword>
<organism evidence="10 11">
    <name type="scientific">Riccia fluitans</name>
    <dbReference type="NCBI Taxonomy" id="41844"/>
    <lineage>
        <taxon>Eukaryota</taxon>
        <taxon>Viridiplantae</taxon>
        <taxon>Streptophyta</taxon>
        <taxon>Embryophyta</taxon>
        <taxon>Marchantiophyta</taxon>
        <taxon>Marchantiopsida</taxon>
        <taxon>Marchantiidae</taxon>
        <taxon>Marchantiales</taxon>
        <taxon>Ricciaceae</taxon>
        <taxon>Riccia</taxon>
    </lineage>
</organism>
<evidence type="ECO:0000259" key="9">
    <source>
        <dbReference type="Pfam" id="PF13178"/>
    </source>
</evidence>
<reference evidence="10 11" key="1">
    <citation type="submission" date="2024-09" db="EMBL/GenBank/DDBJ databases">
        <title>Chromosome-scale assembly of Riccia fluitans.</title>
        <authorList>
            <person name="Paukszto L."/>
            <person name="Sawicki J."/>
            <person name="Karawczyk K."/>
            <person name="Piernik-Szablinska J."/>
            <person name="Szczecinska M."/>
            <person name="Mazdziarz M."/>
        </authorList>
    </citation>
    <scope>NUCLEOTIDE SEQUENCE [LARGE SCALE GENOMIC DNA]</scope>
    <source>
        <strain evidence="10">Rf_01</strain>
        <tissue evidence="10">Aerial parts of the thallus</tissue>
    </source>
</reference>
<gene>
    <name evidence="10" type="ORF">R1flu_004842</name>
</gene>
<accession>A0ABD1YRG1</accession>
<evidence type="ECO:0000256" key="2">
    <source>
        <dbReference type="ARBA" id="ARBA00022490"/>
    </source>
</evidence>
<dbReference type="Pfam" id="PF13178">
    <property type="entry name" value="DUF4005"/>
    <property type="match status" value="1"/>
</dbReference>
<feature type="compositionally biased region" description="Basic residues" evidence="8">
    <location>
        <begin position="219"/>
        <end position="229"/>
    </location>
</feature>
<dbReference type="EMBL" id="JBHFFA010000003">
    <property type="protein sequence ID" value="KAL2633363.1"/>
    <property type="molecule type" value="Genomic_DNA"/>
</dbReference>
<comment type="caution">
    <text evidence="10">The sequence shown here is derived from an EMBL/GenBank/DDBJ whole genome shotgun (WGS) entry which is preliminary data.</text>
</comment>
<evidence type="ECO:0000256" key="7">
    <source>
        <dbReference type="ARBA" id="ARBA00045534"/>
    </source>
</evidence>
<dbReference type="PANTHER" id="PTHR32295:SF6">
    <property type="entry name" value="PROTEIN IQ-DOMAIN 18"/>
    <property type="match status" value="1"/>
</dbReference>
<dbReference type="Proteomes" id="UP001605036">
    <property type="component" value="Unassembled WGS sequence"/>
</dbReference>
<evidence type="ECO:0000256" key="4">
    <source>
        <dbReference type="ARBA" id="ARBA00022860"/>
    </source>
</evidence>
<comment type="subcellular location">
    <subcellularLocation>
        <location evidence="1">Cytoplasm</location>
    </subcellularLocation>
</comment>
<evidence type="ECO:0000256" key="8">
    <source>
        <dbReference type="SAM" id="MobiDB-lite"/>
    </source>
</evidence>
<dbReference type="InterPro" id="IPR025064">
    <property type="entry name" value="DUF4005"/>
</dbReference>
<evidence type="ECO:0000256" key="3">
    <source>
        <dbReference type="ARBA" id="ARBA00022737"/>
    </source>
</evidence>
<dbReference type="FunFam" id="1.20.5.190:FF:000062">
    <property type="entry name" value="IQ-domain 11"/>
    <property type="match status" value="1"/>
</dbReference>
<dbReference type="Gene3D" id="1.20.5.190">
    <property type="match status" value="1"/>
</dbReference>
<evidence type="ECO:0000313" key="10">
    <source>
        <dbReference type="EMBL" id="KAL2633363.1"/>
    </source>
</evidence>
<feature type="region of interest" description="Disordered" evidence="8">
    <location>
        <begin position="588"/>
        <end position="607"/>
    </location>
</feature>
<dbReference type="SMART" id="SM00015">
    <property type="entry name" value="IQ"/>
    <property type="match status" value="2"/>
</dbReference>
<dbReference type="PANTHER" id="PTHR32295">
    <property type="entry name" value="IQ-DOMAIN 5-RELATED"/>
    <property type="match status" value="1"/>
</dbReference>
<sequence length="607" mass="68193">MAKKGKWFSAMKKAFRSPPKDVDKNSATTAGSTEQQQQEDTENNEQAAIGHCKKPHKEKRSWSFSKLSTQVYIPGEGKEDQGPNEICGNEEQQNQRAIALAAATSAAADAAVAAAEAAAAVVRLTSGRHHVNSEEYREEWAAIRIQTAFRGYLARRALRALRGLVRLQALVRGHTVRRQATITLRCMQALVRVQARVRARRVRMSEEGQAVQRQINSLTHHHNNHKPRKSISDSMYANEENGWNDSVRSAEELQQKEQNRQEAALKRERALAYACSHQLWRGKDKSQYFIDCDPDKPNWGWTWLERWMAARPWENRLIDPKDPMEEASAHSTDAESAKIVEIDYARHNFHNRNSGRHQQPLRPESIRMSGLSPGETDHHHHHPQRRERPQAVYGPLNPGVTLHRHHHSDHMYDIPTPAVEKNLHPLAPLGKSCSMKNTPISSYRSGSPRRAPPPRRDDEDLSVASTTNRSTGSVNSGKRFGTRNNLANNSGSIRDDESMASSPAVPNYMQITQSARLKSRSHSTPKQRPGMPEKVSSQSLNQPPGATAKAQKVATFHSARSPSLRAPPVPVNHIDRLTIPQSREYYFGNPSLSLNGSLGESRKSYCR</sequence>
<comment type="function">
    <text evidence="7">May be involved in cooperative interactions with calmodulins or calmodulin-like proteins. Recruits calmodulin proteins to microtubules, thus being a potential scaffold in cellular signaling and trafficking. May associate with nucleic acids and regulate gene expression at the transcriptional or post-transcriptional level.</text>
</comment>
<evidence type="ECO:0000256" key="6">
    <source>
        <dbReference type="ARBA" id="ARBA00024378"/>
    </source>
</evidence>
<dbReference type="InterPro" id="IPR000048">
    <property type="entry name" value="IQ_motif_EF-hand-BS"/>
</dbReference>
<dbReference type="GO" id="GO:0005737">
    <property type="term" value="C:cytoplasm"/>
    <property type="evidence" value="ECO:0007669"/>
    <property type="project" value="UniProtKB-SubCell"/>
</dbReference>
<dbReference type="PROSITE" id="PS50096">
    <property type="entry name" value="IQ"/>
    <property type="match status" value="2"/>
</dbReference>
<dbReference type="GO" id="GO:0005516">
    <property type="term" value="F:calmodulin binding"/>
    <property type="evidence" value="ECO:0007669"/>
    <property type="project" value="UniProtKB-KW"/>
</dbReference>
<feature type="region of interest" description="Disordered" evidence="8">
    <location>
        <begin position="350"/>
        <end position="570"/>
    </location>
</feature>